<dbReference type="Proteomes" id="UP001335737">
    <property type="component" value="Unassembled WGS sequence"/>
</dbReference>
<dbReference type="EMBL" id="JARZFX010000015">
    <property type="protein sequence ID" value="MEC5425478.1"/>
    <property type="molecule type" value="Genomic_DNA"/>
</dbReference>
<dbReference type="RefSeq" id="WP_327609019.1">
    <property type="nucleotide sequence ID" value="NZ_JARZFX010000015.1"/>
</dbReference>
<evidence type="ECO:0000313" key="2">
    <source>
        <dbReference type="Proteomes" id="UP001335737"/>
    </source>
</evidence>
<gene>
    <name evidence="1" type="ORF">QGM71_18520</name>
</gene>
<keyword evidence="2" id="KW-1185">Reference proteome</keyword>
<protein>
    <submittedName>
        <fullName evidence="1">Uncharacterized protein</fullName>
    </submittedName>
</protein>
<reference evidence="1 2" key="1">
    <citation type="journal article" date="2024" name="Int. J. Syst. Evol. Microbiol.">
        <title>Virgibacillus tibetensis sp. nov., isolated from salt lake on the Tibetan Plateau of China.</title>
        <authorList>
            <person name="Phurbu D."/>
            <person name="Liu Z.-X."/>
            <person name="Wang R."/>
            <person name="Zheng Y.-Y."/>
            <person name="Liu H.-C."/>
            <person name="Zhou Y.-G."/>
            <person name="Yu Y.-J."/>
            <person name="Li A.-H."/>
        </authorList>
    </citation>
    <scope>NUCLEOTIDE SEQUENCE [LARGE SCALE GENOMIC DNA]</scope>
    <source>
        <strain evidence="1 2">C22-A2</strain>
    </source>
</reference>
<evidence type="ECO:0000313" key="1">
    <source>
        <dbReference type="EMBL" id="MEC5425478.1"/>
    </source>
</evidence>
<organism evidence="1 2">
    <name type="scientific">Virgibacillus tibetensis</name>
    <dbReference type="NCBI Taxonomy" id="3042313"/>
    <lineage>
        <taxon>Bacteria</taxon>
        <taxon>Bacillati</taxon>
        <taxon>Bacillota</taxon>
        <taxon>Bacilli</taxon>
        <taxon>Bacillales</taxon>
        <taxon>Bacillaceae</taxon>
        <taxon>Virgibacillus</taxon>
    </lineage>
</organism>
<sequence length="66" mass="7969">MIPEEVENRIAKYFFHNYLPNEVMYEIIDKLLPPCIYTENEDLDIDELVRWGIEIINRELANKRSV</sequence>
<proteinExistence type="predicted"/>
<name>A0ABU6KK22_9BACI</name>
<accession>A0ABU6KK22</accession>
<comment type="caution">
    <text evidence="1">The sequence shown here is derived from an EMBL/GenBank/DDBJ whole genome shotgun (WGS) entry which is preliminary data.</text>
</comment>